<dbReference type="Proteomes" id="UP000270094">
    <property type="component" value="Unassembled WGS sequence"/>
</dbReference>
<dbReference type="GO" id="GO:0008179">
    <property type="term" value="F:adenylate cyclase binding"/>
    <property type="evidence" value="ECO:0007669"/>
    <property type="project" value="TreeGrafter"/>
</dbReference>
<gene>
    <name evidence="3" type="ORF">SVUK_LOCUS10285</name>
</gene>
<dbReference type="InterPro" id="IPR013992">
    <property type="entry name" value="Adenylate_cyclase-assoc_CAP_N"/>
</dbReference>
<dbReference type="OrthoDB" id="1601at2759"/>
<dbReference type="EMBL" id="UYYB01095134">
    <property type="protein sequence ID" value="VDM75287.1"/>
    <property type="molecule type" value="Genomic_DNA"/>
</dbReference>
<protein>
    <recommendedName>
        <fullName evidence="2">CAP N-terminal domain-containing protein</fullName>
    </recommendedName>
</protein>
<dbReference type="GO" id="GO:0003779">
    <property type="term" value="F:actin binding"/>
    <property type="evidence" value="ECO:0007669"/>
    <property type="project" value="InterPro"/>
</dbReference>
<dbReference type="GO" id="GO:0019933">
    <property type="term" value="P:cAMP-mediated signaling"/>
    <property type="evidence" value="ECO:0007669"/>
    <property type="project" value="TreeGrafter"/>
</dbReference>
<sequence length="120" mass="12815">MEKLDKLVSRLEKVTAKLESLGASRPQLAPKPAHLGGSGGASADAPPHVKAYDSALSDVVERWAGLSKQIGGDVLTMSDKVMHVLESLKNFLWMAAGRSEPSPDEVQKLCAPIVNLLKDI</sequence>
<keyword evidence="4" id="KW-1185">Reference proteome</keyword>
<dbReference type="PANTHER" id="PTHR10652">
    <property type="entry name" value="ADENYLYL CYCLASE-ASSOCIATED PROTEIN"/>
    <property type="match status" value="1"/>
</dbReference>
<feature type="non-terminal residue" evidence="3">
    <location>
        <position position="120"/>
    </location>
</feature>
<dbReference type="GO" id="GO:0007015">
    <property type="term" value="P:actin filament organization"/>
    <property type="evidence" value="ECO:0007669"/>
    <property type="project" value="TreeGrafter"/>
</dbReference>
<evidence type="ECO:0000313" key="3">
    <source>
        <dbReference type="EMBL" id="VDM75287.1"/>
    </source>
</evidence>
<dbReference type="GO" id="GO:0000902">
    <property type="term" value="P:cell morphogenesis"/>
    <property type="evidence" value="ECO:0007669"/>
    <property type="project" value="TreeGrafter"/>
</dbReference>
<evidence type="ECO:0000259" key="2">
    <source>
        <dbReference type="Pfam" id="PF21938"/>
    </source>
</evidence>
<dbReference type="AlphaFoldDB" id="A0A3P7JGR0"/>
<dbReference type="Gene3D" id="1.25.40.330">
    <property type="entry name" value="Adenylate cyclase-associated CAP, N-terminal domain"/>
    <property type="match status" value="1"/>
</dbReference>
<reference evidence="3 4" key="1">
    <citation type="submission" date="2018-11" db="EMBL/GenBank/DDBJ databases">
        <authorList>
            <consortium name="Pathogen Informatics"/>
        </authorList>
    </citation>
    <scope>NUCLEOTIDE SEQUENCE [LARGE SCALE GENOMIC DNA]</scope>
</reference>
<dbReference type="Pfam" id="PF01213">
    <property type="entry name" value="CAP_N-CM"/>
    <property type="match status" value="1"/>
</dbReference>
<dbReference type="Pfam" id="PF21938">
    <property type="entry name" value="CAP_N"/>
    <property type="match status" value="1"/>
</dbReference>
<dbReference type="SUPFAM" id="SSF101278">
    <property type="entry name" value="N-terminal domain of adenylylcyclase associated protein, CAP"/>
    <property type="match status" value="1"/>
</dbReference>
<name>A0A3P7JGR0_STRVU</name>
<dbReference type="InterPro" id="IPR053950">
    <property type="entry name" value="CAP_N"/>
</dbReference>
<accession>A0A3P7JGR0</accession>
<dbReference type="InterPro" id="IPR036222">
    <property type="entry name" value="CAP_N_sf"/>
</dbReference>
<feature type="domain" description="CAP N-terminal" evidence="2">
    <location>
        <begin position="52"/>
        <end position="120"/>
    </location>
</feature>
<dbReference type="PANTHER" id="PTHR10652:SF0">
    <property type="entry name" value="ADENYLYL CYCLASE-ASSOCIATED PROTEIN"/>
    <property type="match status" value="1"/>
</dbReference>
<dbReference type="GO" id="GO:0005737">
    <property type="term" value="C:cytoplasm"/>
    <property type="evidence" value="ECO:0007669"/>
    <property type="project" value="TreeGrafter"/>
</dbReference>
<organism evidence="3 4">
    <name type="scientific">Strongylus vulgaris</name>
    <name type="common">Blood worm</name>
    <dbReference type="NCBI Taxonomy" id="40348"/>
    <lineage>
        <taxon>Eukaryota</taxon>
        <taxon>Metazoa</taxon>
        <taxon>Ecdysozoa</taxon>
        <taxon>Nematoda</taxon>
        <taxon>Chromadorea</taxon>
        <taxon>Rhabditida</taxon>
        <taxon>Rhabditina</taxon>
        <taxon>Rhabditomorpha</taxon>
        <taxon>Strongyloidea</taxon>
        <taxon>Strongylidae</taxon>
        <taxon>Strongylus</taxon>
    </lineage>
</organism>
<feature type="region of interest" description="Disordered" evidence="1">
    <location>
        <begin position="21"/>
        <end position="47"/>
    </location>
</feature>
<evidence type="ECO:0000313" key="4">
    <source>
        <dbReference type="Proteomes" id="UP000270094"/>
    </source>
</evidence>
<dbReference type="InterPro" id="IPR001837">
    <property type="entry name" value="Adenylate_cyclase-assoc_CAP"/>
</dbReference>
<evidence type="ECO:0000256" key="1">
    <source>
        <dbReference type="SAM" id="MobiDB-lite"/>
    </source>
</evidence>
<proteinExistence type="predicted"/>